<keyword evidence="2" id="KW-1185">Reference proteome</keyword>
<sequence>MHRAYSSAQYPNYGKPCHVYVPPGYPNPFAATNHSQDQNYSASQPHNQGTREKFSTRPPTSPDSQTFSFSPPDPDAGLPNFPFFPPSSDAPLLPTPLPVPRTVRPSTTRLSTTRKLTRANSGAITPPQRVRTASDPRQQLAPMDRFRTNSDPFNLPDHLFVSFHGSNELRMRNVAFQDTVGDIKQNVVPMWPHGVVSHSAAGHSWRLGFSKSPWNAGGRESIVVQKMICELFTRLSRQGYQYLTSLNTGYQCPQLVFQYKEPNDLADFFVAHVSRSGHKLTLIRPPRRIGESIGPRLRNAWPYKIAAHRASDDEIYTVELKQTALGSLANDLDKDVFAAHALQEINSMGWTLEATVRLARSGILGLGGQKEIWVFRGTMVRSRANSRSGRF</sequence>
<protein>
    <submittedName>
        <fullName evidence="1">Uncharacterized protein</fullName>
    </submittedName>
</protein>
<name>A0ACB8A0K4_9AGAM</name>
<organism evidence="1 2">
    <name type="scientific">Hygrophoropsis aurantiaca</name>
    <dbReference type="NCBI Taxonomy" id="72124"/>
    <lineage>
        <taxon>Eukaryota</taxon>
        <taxon>Fungi</taxon>
        <taxon>Dikarya</taxon>
        <taxon>Basidiomycota</taxon>
        <taxon>Agaricomycotina</taxon>
        <taxon>Agaricomycetes</taxon>
        <taxon>Agaricomycetidae</taxon>
        <taxon>Boletales</taxon>
        <taxon>Coniophorineae</taxon>
        <taxon>Hygrophoropsidaceae</taxon>
        <taxon>Hygrophoropsis</taxon>
    </lineage>
</organism>
<dbReference type="EMBL" id="MU267970">
    <property type="protein sequence ID" value="KAH7906830.1"/>
    <property type="molecule type" value="Genomic_DNA"/>
</dbReference>
<evidence type="ECO:0000313" key="2">
    <source>
        <dbReference type="Proteomes" id="UP000790377"/>
    </source>
</evidence>
<reference evidence="1" key="1">
    <citation type="journal article" date="2021" name="New Phytol.">
        <title>Evolutionary innovations through gain and loss of genes in the ectomycorrhizal Boletales.</title>
        <authorList>
            <person name="Wu G."/>
            <person name="Miyauchi S."/>
            <person name="Morin E."/>
            <person name="Kuo A."/>
            <person name="Drula E."/>
            <person name="Varga T."/>
            <person name="Kohler A."/>
            <person name="Feng B."/>
            <person name="Cao Y."/>
            <person name="Lipzen A."/>
            <person name="Daum C."/>
            <person name="Hundley H."/>
            <person name="Pangilinan J."/>
            <person name="Johnson J."/>
            <person name="Barry K."/>
            <person name="LaButti K."/>
            <person name="Ng V."/>
            <person name="Ahrendt S."/>
            <person name="Min B."/>
            <person name="Choi I.G."/>
            <person name="Park H."/>
            <person name="Plett J.M."/>
            <person name="Magnuson J."/>
            <person name="Spatafora J.W."/>
            <person name="Nagy L.G."/>
            <person name="Henrissat B."/>
            <person name="Grigoriev I.V."/>
            <person name="Yang Z.L."/>
            <person name="Xu J."/>
            <person name="Martin F.M."/>
        </authorList>
    </citation>
    <scope>NUCLEOTIDE SEQUENCE</scope>
    <source>
        <strain evidence="1">ATCC 28755</strain>
    </source>
</reference>
<gene>
    <name evidence="1" type="ORF">BJ138DRAFT_576519</name>
</gene>
<comment type="caution">
    <text evidence="1">The sequence shown here is derived from an EMBL/GenBank/DDBJ whole genome shotgun (WGS) entry which is preliminary data.</text>
</comment>
<accession>A0ACB8A0K4</accession>
<proteinExistence type="predicted"/>
<dbReference type="Proteomes" id="UP000790377">
    <property type="component" value="Unassembled WGS sequence"/>
</dbReference>
<evidence type="ECO:0000313" key="1">
    <source>
        <dbReference type="EMBL" id="KAH7906830.1"/>
    </source>
</evidence>